<feature type="transmembrane region" description="Helical" evidence="1">
    <location>
        <begin position="35"/>
        <end position="52"/>
    </location>
</feature>
<feature type="transmembrane region" description="Helical" evidence="1">
    <location>
        <begin position="9"/>
        <end position="29"/>
    </location>
</feature>
<dbReference type="eggNOG" id="ENOG5031EHV">
    <property type="taxonomic scope" value="Bacteria"/>
</dbReference>
<organism evidence="2 3">
    <name type="scientific">Tumebacillus flagellatus</name>
    <dbReference type="NCBI Taxonomy" id="1157490"/>
    <lineage>
        <taxon>Bacteria</taxon>
        <taxon>Bacillati</taxon>
        <taxon>Bacillota</taxon>
        <taxon>Bacilli</taxon>
        <taxon>Bacillales</taxon>
        <taxon>Alicyclobacillaceae</taxon>
        <taxon>Tumebacillus</taxon>
    </lineage>
</organism>
<evidence type="ECO:0000256" key="1">
    <source>
        <dbReference type="SAM" id="Phobius"/>
    </source>
</evidence>
<dbReference type="AlphaFoldDB" id="A0A074M516"/>
<keyword evidence="1" id="KW-1133">Transmembrane helix</keyword>
<dbReference type="Proteomes" id="UP000027931">
    <property type="component" value="Unassembled WGS sequence"/>
</dbReference>
<dbReference type="RefSeq" id="WP_038094277.1">
    <property type="nucleotide sequence ID" value="NZ_JMIR01000048.1"/>
</dbReference>
<feature type="transmembrane region" description="Helical" evidence="1">
    <location>
        <begin position="59"/>
        <end position="79"/>
    </location>
</feature>
<protein>
    <recommendedName>
        <fullName evidence="4">DUF4383 domain-containing protein</fullName>
    </recommendedName>
</protein>
<sequence>MAKTFARAAGWVCLLLGIVGFLVTDLLGLIQFDTVHNIVYLVLGILGIAASQRDGAAKWFAQITGPIFLFAGILGFFFPDLGVVHMESTENLLHVLLGAWGAFAVFAKSSPQA</sequence>
<dbReference type="Pfam" id="PF14325">
    <property type="entry name" value="DUF4383"/>
    <property type="match status" value="1"/>
</dbReference>
<keyword evidence="1" id="KW-0812">Transmembrane</keyword>
<dbReference type="OrthoDB" id="26124at2"/>
<evidence type="ECO:0008006" key="4">
    <source>
        <dbReference type="Google" id="ProtNLM"/>
    </source>
</evidence>
<evidence type="ECO:0000313" key="3">
    <source>
        <dbReference type="Proteomes" id="UP000027931"/>
    </source>
</evidence>
<accession>A0A074M516</accession>
<evidence type="ECO:0000313" key="2">
    <source>
        <dbReference type="EMBL" id="KEO81082.1"/>
    </source>
</evidence>
<gene>
    <name evidence="2" type="ORF">EL26_22860</name>
</gene>
<proteinExistence type="predicted"/>
<name>A0A074M516_9BACL</name>
<reference evidence="2 3" key="1">
    <citation type="journal article" date="2013" name="Int. J. Syst. Evol. Microbiol.">
        <title>Tumebacillus flagellatus sp. nov., an alpha-amylase/pullulanase-producing bacterium isolated from cassava wastewater.</title>
        <authorList>
            <person name="Wang Q."/>
            <person name="Xie N."/>
            <person name="Qin Y."/>
            <person name="Shen N."/>
            <person name="Zhu J."/>
            <person name="Mi H."/>
            <person name="Huang R."/>
        </authorList>
    </citation>
    <scope>NUCLEOTIDE SEQUENCE [LARGE SCALE GENOMIC DNA]</scope>
    <source>
        <strain evidence="2 3">GST4</strain>
    </source>
</reference>
<dbReference type="STRING" id="1157490.EL26_22860"/>
<dbReference type="EMBL" id="JMIR01000048">
    <property type="protein sequence ID" value="KEO81082.1"/>
    <property type="molecule type" value="Genomic_DNA"/>
</dbReference>
<keyword evidence="3" id="KW-1185">Reference proteome</keyword>
<keyword evidence="1" id="KW-0472">Membrane</keyword>
<comment type="caution">
    <text evidence="2">The sequence shown here is derived from an EMBL/GenBank/DDBJ whole genome shotgun (WGS) entry which is preliminary data.</text>
</comment>